<accession>A0A9W8TJ55</accession>
<evidence type="ECO:0000313" key="5">
    <source>
        <dbReference type="EMBL" id="KAJ3561912.1"/>
    </source>
</evidence>
<dbReference type="InterPro" id="IPR001128">
    <property type="entry name" value="Cyt_P450"/>
</dbReference>
<keyword evidence="3 4" id="KW-0408">Iron</keyword>
<dbReference type="GO" id="GO:0004497">
    <property type="term" value="F:monooxygenase activity"/>
    <property type="evidence" value="ECO:0007669"/>
    <property type="project" value="InterPro"/>
</dbReference>
<dbReference type="Pfam" id="PF00067">
    <property type="entry name" value="p450"/>
    <property type="match status" value="1"/>
</dbReference>
<evidence type="ECO:0000256" key="4">
    <source>
        <dbReference type="PIRSR" id="PIRSR602401-1"/>
    </source>
</evidence>
<dbReference type="GO" id="GO:0005506">
    <property type="term" value="F:iron ion binding"/>
    <property type="evidence" value="ECO:0007669"/>
    <property type="project" value="InterPro"/>
</dbReference>
<proteinExistence type="predicted"/>
<protein>
    <recommendedName>
        <fullName evidence="7">Cytochrome P450</fullName>
    </recommendedName>
</protein>
<feature type="binding site" description="axial binding residue" evidence="4">
    <location>
        <position position="180"/>
    </location>
    <ligand>
        <name>heme</name>
        <dbReference type="ChEBI" id="CHEBI:30413"/>
    </ligand>
    <ligandPart>
        <name>Fe</name>
        <dbReference type="ChEBI" id="CHEBI:18248"/>
    </ligandPart>
</feature>
<dbReference type="AlphaFoldDB" id="A0A9W8TJ55"/>
<evidence type="ECO:0000256" key="3">
    <source>
        <dbReference type="ARBA" id="ARBA00023004"/>
    </source>
</evidence>
<comment type="caution">
    <text evidence="5">The sequence shown here is derived from an EMBL/GenBank/DDBJ whole genome shotgun (WGS) entry which is preliminary data.</text>
</comment>
<dbReference type="PANTHER" id="PTHR24305:SF222">
    <property type="entry name" value="CYTOCHROME P450 MONOOXYGENASE STCS"/>
    <property type="match status" value="1"/>
</dbReference>
<keyword evidence="6" id="KW-1185">Reference proteome</keyword>
<dbReference type="InterPro" id="IPR050121">
    <property type="entry name" value="Cytochrome_P450_monoxygenase"/>
</dbReference>
<name>A0A9W8TJ55_9PEZI</name>
<gene>
    <name evidence="5" type="ORF">NPX13_g8764</name>
</gene>
<evidence type="ECO:0008006" key="7">
    <source>
        <dbReference type="Google" id="ProtNLM"/>
    </source>
</evidence>
<dbReference type="Proteomes" id="UP001148614">
    <property type="component" value="Unassembled WGS sequence"/>
</dbReference>
<comment type="cofactor">
    <cofactor evidence="4">
        <name>heme</name>
        <dbReference type="ChEBI" id="CHEBI:30413"/>
    </cofactor>
</comment>
<dbReference type="PANTHER" id="PTHR24305">
    <property type="entry name" value="CYTOCHROME P450"/>
    <property type="match status" value="1"/>
</dbReference>
<evidence type="ECO:0000256" key="1">
    <source>
        <dbReference type="ARBA" id="ARBA00022617"/>
    </source>
</evidence>
<dbReference type="VEuPathDB" id="FungiDB:F4678DRAFT_98993"/>
<dbReference type="EMBL" id="JANPWZ010001985">
    <property type="protein sequence ID" value="KAJ3561912.1"/>
    <property type="molecule type" value="Genomic_DNA"/>
</dbReference>
<dbReference type="GO" id="GO:0020037">
    <property type="term" value="F:heme binding"/>
    <property type="evidence" value="ECO:0007669"/>
    <property type="project" value="InterPro"/>
</dbReference>
<dbReference type="Gene3D" id="1.10.630.10">
    <property type="entry name" value="Cytochrome P450"/>
    <property type="match status" value="1"/>
</dbReference>
<evidence type="ECO:0000256" key="2">
    <source>
        <dbReference type="ARBA" id="ARBA00022723"/>
    </source>
</evidence>
<dbReference type="InterPro" id="IPR036396">
    <property type="entry name" value="Cyt_P450_sf"/>
</dbReference>
<keyword evidence="2 4" id="KW-0479">Metal-binding</keyword>
<organism evidence="5 6">
    <name type="scientific">Xylaria arbuscula</name>
    <dbReference type="NCBI Taxonomy" id="114810"/>
    <lineage>
        <taxon>Eukaryota</taxon>
        <taxon>Fungi</taxon>
        <taxon>Dikarya</taxon>
        <taxon>Ascomycota</taxon>
        <taxon>Pezizomycotina</taxon>
        <taxon>Sordariomycetes</taxon>
        <taxon>Xylariomycetidae</taxon>
        <taxon>Xylariales</taxon>
        <taxon>Xylariaceae</taxon>
        <taxon>Xylaria</taxon>
    </lineage>
</organism>
<reference evidence="5" key="1">
    <citation type="submission" date="2022-07" db="EMBL/GenBank/DDBJ databases">
        <title>Genome Sequence of Xylaria arbuscula.</title>
        <authorList>
            <person name="Buettner E."/>
        </authorList>
    </citation>
    <scope>NUCLEOTIDE SEQUENCE</scope>
    <source>
        <strain evidence="5">VT107</strain>
    </source>
</reference>
<evidence type="ECO:0000313" key="6">
    <source>
        <dbReference type="Proteomes" id="UP001148614"/>
    </source>
</evidence>
<dbReference type="GO" id="GO:0016705">
    <property type="term" value="F:oxidoreductase activity, acting on paired donors, with incorporation or reduction of molecular oxygen"/>
    <property type="evidence" value="ECO:0007669"/>
    <property type="project" value="InterPro"/>
</dbReference>
<dbReference type="PRINTS" id="PR00385">
    <property type="entry name" value="P450"/>
</dbReference>
<sequence>MVGKPLDASETPLILEETCDQLKSFLFAEHDTTSTTIIWAIYELARTPHALKAVRVELDELFGAGSSSSHVAAKLLSPGSDKIIHKMTYIWAVIKEVLRLYPPGSSVRMVRGNSGFTVSTTRGEYNLRDNWIYLNHHLIYRDKFVHVDNAEHFVPERWLDSENSIPASAWRPFERGPRNCIGQELATLEARVIVALTIRQYDFVKVGLGELELDRRGRPILDEETRQFRVRSELHSVIQITRKPADGMMMKVKLKKGGKPESERYPF</sequence>
<dbReference type="PRINTS" id="PR00463">
    <property type="entry name" value="EP450I"/>
</dbReference>
<keyword evidence="1 4" id="KW-0349">Heme</keyword>
<dbReference type="InterPro" id="IPR002401">
    <property type="entry name" value="Cyt_P450_E_grp-I"/>
</dbReference>
<dbReference type="SUPFAM" id="SSF48264">
    <property type="entry name" value="Cytochrome P450"/>
    <property type="match status" value="1"/>
</dbReference>